<dbReference type="Pfam" id="PF02628">
    <property type="entry name" value="COX15-CtaA"/>
    <property type="match status" value="1"/>
</dbReference>
<evidence type="ECO:0000256" key="1">
    <source>
        <dbReference type="ARBA" id="ARBA00001970"/>
    </source>
</evidence>
<evidence type="ECO:0000313" key="13">
    <source>
        <dbReference type="EMBL" id="MBW0487988.1"/>
    </source>
</evidence>
<dbReference type="GO" id="GO:0016653">
    <property type="term" value="F:oxidoreductase activity, acting on NAD(P)H, heme protein as acceptor"/>
    <property type="evidence" value="ECO:0007669"/>
    <property type="project" value="TreeGrafter"/>
</dbReference>
<comment type="subcellular location">
    <subcellularLocation>
        <location evidence="2">Membrane</location>
        <topology evidence="2">Multi-pass membrane protein</topology>
    </subcellularLocation>
</comment>
<evidence type="ECO:0000256" key="7">
    <source>
        <dbReference type="ARBA" id="ARBA00023004"/>
    </source>
</evidence>
<feature type="transmembrane region" description="Helical" evidence="12">
    <location>
        <begin position="249"/>
        <end position="271"/>
    </location>
</feature>
<evidence type="ECO:0000256" key="4">
    <source>
        <dbReference type="ARBA" id="ARBA00022723"/>
    </source>
</evidence>
<dbReference type="Proteomes" id="UP000765509">
    <property type="component" value="Unassembled WGS sequence"/>
</dbReference>
<keyword evidence="5 12" id="KW-1133">Transmembrane helix</keyword>
<organism evidence="13 14">
    <name type="scientific">Austropuccinia psidii MF-1</name>
    <dbReference type="NCBI Taxonomy" id="1389203"/>
    <lineage>
        <taxon>Eukaryota</taxon>
        <taxon>Fungi</taxon>
        <taxon>Dikarya</taxon>
        <taxon>Basidiomycota</taxon>
        <taxon>Pucciniomycotina</taxon>
        <taxon>Pucciniomycetes</taxon>
        <taxon>Pucciniales</taxon>
        <taxon>Sphaerophragmiaceae</taxon>
        <taxon>Austropuccinia</taxon>
    </lineage>
</organism>
<dbReference type="GO" id="GO:0005743">
    <property type="term" value="C:mitochondrial inner membrane"/>
    <property type="evidence" value="ECO:0007669"/>
    <property type="project" value="TreeGrafter"/>
</dbReference>
<comment type="catalytic activity">
    <reaction evidence="11">
        <text>Fe(II)-heme o + 2 A + H2O = Fe(II)-heme a + 2 AH2</text>
        <dbReference type="Rhea" id="RHEA:63388"/>
        <dbReference type="ChEBI" id="CHEBI:13193"/>
        <dbReference type="ChEBI" id="CHEBI:15377"/>
        <dbReference type="ChEBI" id="CHEBI:17499"/>
        <dbReference type="ChEBI" id="CHEBI:60530"/>
        <dbReference type="ChEBI" id="CHEBI:61715"/>
        <dbReference type="EC" id="1.17.99.9"/>
    </reaction>
    <physiologicalReaction direction="left-to-right" evidence="11">
        <dbReference type="Rhea" id="RHEA:63389"/>
    </physiologicalReaction>
</comment>
<accession>A0A9Q3H157</accession>
<dbReference type="GO" id="GO:0120547">
    <property type="term" value="F:heme A synthase activity"/>
    <property type="evidence" value="ECO:0007669"/>
    <property type="project" value="UniProtKB-EC"/>
</dbReference>
<feature type="transmembrane region" description="Helical" evidence="12">
    <location>
        <begin position="421"/>
        <end position="444"/>
    </location>
</feature>
<name>A0A9Q3H157_9BASI</name>
<feature type="transmembrane region" description="Helical" evidence="12">
    <location>
        <begin position="180"/>
        <end position="197"/>
    </location>
</feature>
<dbReference type="EMBL" id="AVOT02009388">
    <property type="protein sequence ID" value="MBW0487988.1"/>
    <property type="molecule type" value="Genomic_DNA"/>
</dbReference>
<keyword evidence="6" id="KW-0560">Oxidoreductase</keyword>
<evidence type="ECO:0000256" key="3">
    <source>
        <dbReference type="ARBA" id="ARBA00022692"/>
    </source>
</evidence>
<dbReference type="GO" id="GO:0006784">
    <property type="term" value="P:heme A biosynthetic process"/>
    <property type="evidence" value="ECO:0007669"/>
    <property type="project" value="InterPro"/>
</dbReference>
<evidence type="ECO:0000256" key="2">
    <source>
        <dbReference type="ARBA" id="ARBA00004141"/>
    </source>
</evidence>
<sequence>MFVFSHLIPTPHHLHLHHISRIGRRSFQKYSIRINSSRLPYCQSSLPTNPHLRTLSPTPSQPLIRSRAFRPAPLAFVSYRSSSNSTTSRLSSPLISCHLSLVAALVFTIVVVGGLTRLTESGLSITEWNLVSGILPPLSDESWQSEFEKYRSTPEWRLLNHSITLHQFKTIYYWEWAHRLIGRIIGLSFLIPLPFLMRSGAVKGQKVRWSLCGIGTLIGAQGALGWYMVQSGLDQLELDRRDGIPRVSQYRLAAHLLMAFGLYASCLRLAGGIWRDWKVGMEGQPLAGRQKGLTAMESINFLQSGIPSRARVIIAGLTGLIMLTATSGAFVAGLDAGLVYNTFPKMGEQWAPPISELISDTYSSRLGSTSQFGWLRNFFENPTTVQFNHRILAGLTFCTTLGTFTFVNRHRNLLPVSTLHFARGMMAMAAVQVGLGISTLVYLVPTGLAAAHQAGSLLLLTLSLGTGLSLRRPSPQALNALKQLIAKSSSRSILPQSMVKTTN</sequence>
<evidence type="ECO:0000256" key="11">
    <source>
        <dbReference type="ARBA" id="ARBA00048044"/>
    </source>
</evidence>
<feature type="transmembrane region" description="Helical" evidence="12">
    <location>
        <begin position="312"/>
        <end position="334"/>
    </location>
</feature>
<keyword evidence="7" id="KW-0408">Iron</keyword>
<evidence type="ECO:0000256" key="5">
    <source>
        <dbReference type="ARBA" id="ARBA00022989"/>
    </source>
</evidence>
<keyword evidence="14" id="KW-1185">Reference proteome</keyword>
<comment type="cofactor">
    <cofactor evidence="1">
        <name>heme b</name>
        <dbReference type="ChEBI" id="CHEBI:60344"/>
    </cofactor>
</comment>
<keyword evidence="3 12" id="KW-0812">Transmembrane</keyword>
<evidence type="ECO:0000313" key="14">
    <source>
        <dbReference type="Proteomes" id="UP000765509"/>
    </source>
</evidence>
<evidence type="ECO:0000256" key="6">
    <source>
        <dbReference type="ARBA" id="ARBA00023002"/>
    </source>
</evidence>
<evidence type="ECO:0000256" key="12">
    <source>
        <dbReference type="SAM" id="Phobius"/>
    </source>
</evidence>
<comment type="caution">
    <text evidence="13">The sequence shown here is derived from an EMBL/GenBank/DDBJ whole genome shotgun (WGS) entry which is preliminary data.</text>
</comment>
<evidence type="ECO:0000256" key="10">
    <source>
        <dbReference type="ARBA" id="ARBA00044501"/>
    </source>
</evidence>
<feature type="transmembrane region" description="Helical" evidence="12">
    <location>
        <begin position="94"/>
        <end position="115"/>
    </location>
</feature>
<protein>
    <recommendedName>
        <fullName evidence="15">Cytochrome c oxidase assembly protein COX15</fullName>
    </recommendedName>
</protein>
<keyword evidence="4" id="KW-0479">Metal-binding</keyword>
<dbReference type="OrthoDB" id="1726137at2759"/>
<gene>
    <name evidence="13" type="ORF">O181_027703</name>
</gene>
<dbReference type="AlphaFoldDB" id="A0A9Q3H157"/>
<dbReference type="InterPro" id="IPR003780">
    <property type="entry name" value="COX15/CtaA_fam"/>
</dbReference>
<keyword evidence="8" id="KW-0350">Heme biosynthesis</keyword>
<evidence type="ECO:0000256" key="8">
    <source>
        <dbReference type="ARBA" id="ARBA00023133"/>
    </source>
</evidence>
<evidence type="ECO:0008006" key="15">
    <source>
        <dbReference type="Google" id="ProtNLM"/>
    </source>
</evidence>
<dbReference type="PANTHER" id="PTHR23289">
    <property type="entry name" value="CYTOCHROME C OXIDASE ASSEMBLY PROTEIN COX15"/>
    <property type="match status" value="1"/>
</dbReference>
<comment type="pathway">
    <text evidence="10">Porphyrin-containing compound metabolism; heme A biosynthesis; heme A from heme O: step 1/1.</text>
</comment>
<dbReference type="GO" id="GO:0046872">
    <property type="term" value="F:metal ion binding"/>
    <property type="evidence" value="ECO:0007669"/>
    <property type="project" value="UniProtKB-KW"/>
</dbReference>
<feature type="transmembrane region" description="Helical" evidence="12">
    <location>
        <begin position="209"/>
        <end position="229"/>
    </location>
</feature>
<evidence type="ECO:0000256" key="9">
    <source>
        <dbReference type="ARBA" id="ARBA00023136"/>
    </source>
</evidence>
<dbReference type="PANTHER" id="PTHR23289:SF2">
    <property type="entry name" value="CYTOCHROME C OXIDASE ASSEMBLY PROTEIN COX15 HOMOLOG"/>
    <property type="match status" value="1"/>
</dbReference>
<dbReference type="InterPro" id="IPR023754">
    <property type="entry name" value="HemeA_Synthase_type2"/>
</dbReference>
<feature type="transmembrane region" description="Helical" evidence="12">
    <location>
        <begin position="391"/>
        <end position="409"/>
    </location>
</feature>
<reference evidence="13" key="1">
    <citation type="submission" date="2021-03" db="EMBL/GenBank/DDBJ databases">
        <title>Draft genome sequence of rust myrtle Austropuccinia psidii MF-1, a brazilian biotype.</title>
        <authorList>
            <person name="Quecine M.C."/>
            <person name="Pachon D.M.R."/>
            <person name="Bonatelli M.L."/>
            <person name="Correr F.H."/>
            <person name="Franceschini L.M."/>
            <person name="Leite T.F."/>
            <person name="Margarido G.R.A."/>
            <person name="Almeida C.A."/>
            <person name="Ferrarezi J.A."/>
            <person name="Labate C.A."/>
        </authorList>
    </citation>
    <scope>NUCLEOTIDE SEQUENCE</scope>
    <source>
        <strain evidence="13">MF-1</strain>
    </source>
</reference>
<keyword evidence="9 12" id="KW-0472">Membrane</keyword>
<proteinExistence type="predicted"/>